<name>A0A7V5HZ21_UNCAE</name>
<organism evidence="1">
    <name type="scientific">Aerophobetes bacterium</name>
    <dbReference type="NCBI Taxonomy" id="2030807"/>
    <lineage>
        <taxon>Bacteria</taxon>
        <taxon>Candidatus Aerophobota</taxon>
    </lineage>
</organism>
<evidence type="ECO:0000313" key="1">
    <source>
        <dbReference type="EMBL" id="HHF98061.1"/>
    </source>
</evidence>
<reference evidence="1" key="1">
    <citation type="journal article" date="2020" name="mSystems">
        <title>Genome- and Community-Level Interaction Insights into Carbon Utilization and Element Cycling Functions of Hydrothermarchaeota in Hydrothermal Sediment.</title>
        <authorList>
            <person name="Zhou Z."/>
            <person name="Liu Y."/>
            <person name="Xu W."/>
            <person name="Pan J."/>
            <person name="Luo Z.H."/>
            <person name="Li M."/>
        </authorList>
    </citation>
    <scope>NUCLEOTIDE SEQUENCE [LARGE SCALE GENOMIC DNA]</scope>
    <source>
        <strain evidence="1">HyVt-92</strain>
    </source>
</reference>
<comment type="caution">
    <text evidence="1">The sequence shown here is derived from an EMBL/GenBank/DDBJ whole genome shotgun (WGS) entry which is preliminary data.</text>
</comment>
<dbReference type="AlphaFoldDB" id="A0A7V5HZ21"/>
<gene>
    <name evidence="1" type="ORF">ENL39_01045</name>
</gene>
<dbReference type="Proteomes" id="UP000886070">
    <property type="component" value="Unassembled WGS sequence"/>
</dbReference>
<sequence>MQIGGLVQQVLQKADRARKTRQEVDRGWRLDSIDRAIIETITAGLMKAKRDYVYLKSQTILEFLQKFHFVDISERTLFYRLARLERLNYIRRATWIGSKGRGHIWKKTAFFLCQRAQKLIVGIIKFGQKCLKNFSWARIEWHRWREQEIRNGKTGQTTFWRLGNRQSFAVP</sequence>
<accession>A0A7V5HZ21</accession>
<dbReference type="EMBL" id="DRTT01000029">
    <property type="protein sequence ID" value="HHF98061.1"/>
    <property type="molecule type" value="Genomic_DNA"/>
</dbReference>
<proteinExistence type="predicted"/>
<protein>
    <submittedName>
        <fullName evidence="1">Uncharacterized protein</fullName>
    </submittedName>
</protein>